<protein>
    <submittedName>
        <fullName evidence="17">Adhesion G-protein coupled receptor G4</fullName>
    </submittedName>
</protein>
<evidence type="ECO:0000256" key="8">
    <source>
        <dbReference type="ARBA" id="ARBA00023157"/>
    </source>
</evidence>
<evidence type="ECO:0000256" key="10">
    <source>
        <dbReference type="ARBA" id="ARBA00023180"/>
    </source>
</evidence>
<organism evidence="16 17">
    <name type="scientific">Clupea harengus</name>
    <name type="common">Atlantic herring</name>
    <dbReference type="NCBI Taxonomy" id="7950"/>
    <lineage>
        <taxon>Eukaryota</taxon>
        <taxon>Metazoa</taxon>
        <taxon>Chordata</taxon>
        <taxon>Craniata</taxon>
        <taxon>Vertebrata</taxon>
        <taxon>Euteleostomi</taxon>
        <taxon>Actinopterygii</taxon>
        <taxon>Neopterygii</taxon>
        <taxon>Teleostei</taxon>
        <taxon>Clupei</taxon>
        <taxon>Clupeiformes</taxon>
        <taxon>Clupeoidei</taxon>
        <taxon>Clupeidae</taxon>
        <taxon>Clupea</taxon>
    </lineage>
</organism>
<dbReference type="CDD" id="cd15997">
    <property type="entry name" value="7tmB2_GPR112"/>
    <property type="match status" value="1"/>
</dbReference>
<dbReference type="GeneID" id="116217994"/>
<comment type="subcellular location">
    <subcellularLocation>
        <location evidence="1">Cell membrane</location>
        <topology evidence="1">Multi-pass membrane protein</topology>
    </subcellularLocation>
</comment>
<comment type="similarity">
    <text evidence="2">Belongs to the G-protein coupled receptor 2 family. Adhesion G-protein coupled receptor (ADGR) subfamily.</text>
</comment>
<keyword evidence="8" id="KW-1015">Disulfide bond</keyword>
<feature type="domain" description="G-protein coupled receptors family 2 profile 2" evidence="15">
    <location>
        <begin position="913"/>
        <end position="1157"/>
    </location>
</feature>
<dbReference type="Proteomes" id="UP000515152">
    <property type="component" value="Chromosome 20"/>
</dbReference>
<feature type="transmembrane region" description="Helical" evidence="12">
    <location>
        <begin position="1071"/>
        <end position="1096"/>
    </location>
</feature>
<dbReference type="SMART" id="SM00303">
    <property type="entry name" value="GPS"/>
    <property type="match status" value="1"/>
</dbReference>
<evidence type="ECO:0000256" key="4">
    <source>
        <dbReference type="ARBA" id="ARBA00022692"/>
    </source>
</evidence>
<feature type="transmembrane region" description="Helical" evidence="12">
    <location>
        <begin position="1117"/>
        <end position="1138"/>
    </location>
</feature>
<dbReference type="KEGG" id="char:116217994"/>
<sequence length="1172" mass="130043">MDSVKVHVSITIWICITSLHICSGSSNLSYWGKKARLMGPPCYWQLSDLCVVPELKELSVCITLQREVGTSDWTAFDYKQRGKSSVELGLAGSNRQLKVWLFGVETKVDLVEDLALRQWHTICLSWSAVTKQLQVYVNDSSLGEIPVNGSRLAGNGMLTLGVSHTLLGGVMGFETGKELMGSATLFRMWGRALGGRELSALRCVEGDVVRWSQRDWDLKGSLCEPLPDSSLICEWQKYEIEMIVSIKSKPTDKEKLGKIVQNWFKSTFHSNISVHAVPLCIPSLRQVQKTGHNLGTLLEGRKVSSNGTTEKRFDCLVYVEVTPKKDVLAVQEEVQWRLKPPYHHDKVVVKADPGSIIVNSVEMFPTGSLPHTTGPPALSTAFTTAELPLCPSVAVLASSVAMETPDECSPDYTEGFLQDTFYRVSLIAIINGTVINPEITIQNWLDATLNPHRMAFLNFVMKPESYIYGCTFHVQAESLNVTETKKLILSLLTKLYITESMSIQVLPGDINVSHIAPGSCPDHDQHTLHGLFAWPKTEPQDMAIVLCQKNKKERATRFCKLDGMTDKAMWESPDLSSCKRIVVDITDLDKVNVTANNSGEVVEMIGSLVSNQTDLSHSEVDTVLNKLEDVVAVSPVSPALGDKIMDIISDLLNSKADLASFTNKILGLTDRVGDKMTFDGETHSITVPSMAMQLVTVNSSRFQGLTFGVSSFTSDSSPEIFLNDTFVEKPVSGAVASISLPSVLENFFPQDNTIRPRIQFQFYTSDVLFKNSFRNMTLNTYIVSASVANVNVSNLRQPIIITLRHLKRVQVCGSTSKPEDIRRSLLIITACYNDQSSHTHTHTHKQTNMDQDEQMCVYWDLSKSGGGGWENRGCKIQSTDDFQTTCHCNHLTHFGVLLDVSKTPISAADERILTIISYVGCGLSSIFLGVTLITYLAFEKLRQDYPSKILINLSLALLGLNLVFLVNSWLASLENRGLCMSVAVIQHFFVLASFTWMGLEALHMYFALVKVFNVYVPSYTLKFCVLGWGLPTAIIILVLAIDKDVYGNGLGDSQSPFKDTSPFCWVQNDTAFYVSVMAFILLVLLCNMTVFGVVLVQIRKMQANKTTSNTSGLLHDLRVVASLTFLLGLTWILPFFSWGPVNTPFMYLFSILNSLQGRVSLLSQGDFWGNTF</sequence>
<evidence type="ECO:0000256" key="7">
    <source>
        <dbReference type="ARBA" id="ARBA00023136"/>
    </source>
</evidence>
<keyword evidence="10" id="KW-0325">Glycoprotein</keyword>
<keyword evidence="6" id="KW-0297">G-protein coupled receptor</keyword>
<proteinExistence type="inferred from homology"/>
<feature type="chain" id="PRO_5035427752" evidence="13">
    <location>
        <begin position="25"/>
        <end position="1172"/>
    </location>
</feature>
<evidence type="ECO:0000256" key="3">
    <source>
        <dbReference type="ARBA" id="ARBA00022475"/>
    </source>
</evidence>
<evidence type="ECO:0000256" key="11">
    <source>
        <dbReference type="ARBA" id="ARBA00023224"/>
    </source>
</evidence>
<dbReference type="Pfam" id="PF26574">
    <property type="entry name" value="GAIN_ADGRG2"/>
    <property type="match status" value="1"/>
</dbReference>
<dbReference type="PROSITE" id="PS50261">
    <property type="entry name" value="G_PROTEIN_RECEP_F2_4"/>
    <property type="match status" value="1"/>
</dbReference>
<dbReference type="Pfam" id="PF00002">
    <property type="entry name" value="7tm_2"/>
    <property type="match status" value="1"/>
</dbReference>
<evidence type="ECO:0000313" key="17">
    <source>
        <dbReference type="RefSeq" id="XP_042558727.1"/>
    </source>
</evidence>
<feature type="domain" description="GAIN-B" evidence="14">
    <location>
        <begin position="711"/>
        <end position="904"/>
    </location>
</feature>
<feature type="transmembrane region" description="Helical" evidence="12">
    <location>
        <begin position="950"/>
        <end position="972"/>
    </location>
</feature>
<keyword evidence="9 17" id="KW-0675">Receptor</keyword>
<keyword evidence="16" id="KW-1185">Reference proteome</keyword>
<evidence type="ECO:0000259" key="14">
    <source>
        <dbReference type="PROSITE" id="PS50221"/>
    </source>
</evidence>
<dbReference type="InterPro" id="IPR000832">
    <property type="entry name" value="GPCR_2_secretin-like"/>
</dbReference>
<feature type="transmembrane region" description="Helical" evidence="12">
    <location>
        <begin position="1020"/>
        <end position="1041"/>
    </location>
</feature>
<reference evidence="17" key="1">
    <citation type="submission" date="2025-08" db="UniProtKB">
        <authorList>
            <consortium name="RefSeq"/>
        </authorList>
    </citation>
    <scope>IDENTIFICATION</scope>
</reference>
<evidence type="ECO:0000256" key="13">
    <source>
        <dbReference type="SAM" id="SignalP"/>
    </source>
</evidence>
<dbReference type="PANTHER" id="PTHR12011">
    <property type="entry name" value="ADHESION G-PROTEIN COUPLED RECEPTOR"/>
    <property type="match status" value="1"/>
</dbReference>
<evidence type="ECO:0000259" key="15">
    <source>
        <dbReference type="PROSITE" id="PS50261"/>
    </source>
</evidence>
<feature type="transmembrane region" description="Helical" evidence="12">
    <location>
        <begin position="915"/>
        <end position="938"/>
    </location>
</feature>
<dbReference type="OrthoDB" id="10037534at2759"/>
<dbReference type="InterPro" id="IPR017981">
    <property type="entry name" value="GPCR_2-like_7TM"/>
</dbReference>
<dbReference type="GO" id="GO:0007189">
    <property type="term" value="P:adenylate cyclase-activating G protein-coupled receptor signaling pathway"/>
    <property type="evidence" value="ECO:0007669"/>
    <property type="project" value="TreeGrafter"/>
</dbReference>
<name>A0A8M1K4Z4_CLUHA</name>
<evidence type="ECO:0000256" key="5">
    <source>
        <dbReference type="ARBA" id="ARBA00022989"/>
    </source>
</evidence>
<dbReference type="Pfam" id="PF01825">
    <property type="entry name" value="GPS"/>
    <property type="match status" value="1"/>
</dbReference>
<dbReference type="SUPFAM" id="SSF81321">
    <property type="entry name" value="Family A G protein-coupled receptor-like"/>
    <property type="match status" value="1"/>
</dbReference>
<keyword evidence="11" id="KW-0807">Transducer</keyword>
<accession>A0A8M1K4Z4</accession>
<dbReference type="RefSeq" id="XP_042558727.1">
    <property type="nucleotide sequence ID" value="XM_042702793.1"/>
</dbReference>
<dbReference type="GO" id="GO:0005886">
    <property type="term" value="C:plasma membrane"/>
    <property type="evidence" value="ECO:0007669"/>
    <property type="project" value="TreeGrafter"/>
</dbReference>
<dbReference type="AlphaFoldDB" id="A0A8M1K4Z4"/>
<evidence type="ECO:0000256" key="12">
    <source>
        <dbReference type="SAM" id="Phobius"/>
    </source>
</evidence>
<dbReference type="InterPro" id="IPR058857">
    <property type="entry name" value="GAIN_ADGRG2/6"/>
</dbReference>
<evidence type="ECO:0000256" key="6">
    <source>
        <dbReference type="ARBA" id="ARBA00023040"/>
    </source>
</evidence>
<dbReference type="InterPro" id="IPR000203">
    <property type="entry name" value="GPS"/>
</dbReference>
<keyword evidence="7 12" id="KW-0472">Membrane</keyword>
<evidence type="ECO:0000313" key="16">
    <source>
        <dbReference type="Proteomes" id="UP000515152"/>
    </source>
</evidence>
<evidence type="ECO:0000256" key="2">
    <source>
        <dbReference type="ARBA" id="ARBA00007343"/>
    </source>
</evidence>
<keyword evidence="3" id="KW-1003">Cell membrane</keyword>
<dbReference type="InterPro" id="IPR057244">
    <property type="entry name" value="GAIN_B"/>
</dbReference>
<feature type="transmembrane region" description="Helical" evidence="12">
    <location>
        <begin position="984"/>
        <end position="1008"/>
    </location>
</feature>
<gene>
    <name evidence="17" type="primary">adgrg4a</name>
</gene>
<keyword evidence="5 12" id="KW-1133">Transmembrane helix</keyword>
<dbReference type="PANTHER" id="PTHR12011:SF277">
    <property type="entry name" value="ADHESION G-PROTEIN COUPLED RECEPTOR G4"/>
    <property type="match status" value="1"/>
</dbReference>
<feature type="signal peptide" evidence="13">
    <location>
        <begin position="1"/>
        <end position="24"/>
    </location>
</feature>
<dbReference type="PROSITE" id="PS50221">
    <property type="entry name" value="GAIN_B"/>
    <property type="match status" value="1"/>
</dbReference>
<evidence type="ECO:0000256" key="9">
    <source>
        <dbReference type="ARBA" id="ARBA00023170"/>
    </source>
</evidence>
<dbReference type="GO" id="GO:0004930">
    <property type="term" value="F:G protein-coupled receptor activity"/>
    <property type="evidence" value="ECO:0007669"/>
    <property type="project" value="InterPro"/>
</dbReference>
<keyword evidence="13" id="KW-0732">Signal</keyword>
<keyword evidence="4 12" id="KW-0812">Transmembrane</keyword>
<dbReference type="CTD" id="793963"/>
<dbReference type="GO" id="GO:0007166">
    <property type="term" value="P:cell surface receptor signaling pathway"/>
    <property type="evidence" value="ECO:0007669"/>
    <property type="project" value="InterPro"/>
</dbReference>
<evidence type="ECO:0000256" key="1">
    <source>
        <dbReference type="ARBA" id="ARBA00004651"/>
    </source>
</evidence>